<dbReference type="InterPro" id="IPR011576">
    <property type="entry name" value="Pyridox_Oxase_N"/>
</dbReference>
<proteinExistence type="predicted"/>
<keyword evidence="1" id="KW-0560">Oxidoreductase</keyword>
<dbReference type="PANTHER" id="PTHR35176:SF6">
    <property type="entry name" value="HEME OXYGENASE HI_0854-RELATED"/>
    <property type="match status" value="1"/>
</dbReference>
<dbReference type="GO" id="GO:0016627">
    <property type="term" value="F:oxidoreductase activity, acting on the CH-CH group of donors"/>
    <property type="evidence" value="ECO:0007669"/>
    <property type="project" value="TreeGrafter"/>
</dbReference>
<reference evidence="3" key="1">
    <citation type="submission" date="2021-04" db="EMBL/GenBank/DDBJ databases">
        <authorList>
            <person name="Hornung B."/>
        </authorList>
    </citation>
    <scope>NUCLEOTIDE SEQUENCE</scope>
    <source>
        <strain evidence="3">G5G6</strain>
    </source>
</reference>
<comment type="caution">
    <text evidence="3">The sequence shown here is derived from an EMBL/GenBank/DDBJ whole genome shotgun (WGS) entry which is preliminary data.</text>
</comment>
<gene>
    <name evidence="3" type="ORF">GTOL_11134</name>
</gene>
<organism evidence="3 4">
    <name type="scientific">Georgfuchsia toluolica</name>
    <dbReference type="NCBI Taxonomy" id="424218"/>
    <lineage>
        <taxon>Bacteria</taxon>
        <taxon>Pseudomonadati</taxon>
        <taxon>Pseudomonadota</taxon>
        <taxon>Betaproteobacteria</taxon>
        <taxon>Nitrosomonadales</taxon>
        <taxon>Sterolibacteriaceae</taxon>
        <taxon>Georgfuchsia</taxon>
    </lineage>
</organism>
<dbReference type="Proteomes" id="UP000742786">
    <property type="component" value="Unassembled WGS sequence"/>
</dbReference>
<dbReference type="PANTHER" id="PTHR35176">
    <property type="entry name" value="HEME OXYGENASE HI_0854-RELATED"/>
    <property type="match status" value="1"/>
</dbReference>
<dbReference type="SUPFAM" id="SSF50475">
    <property type="entry name" value="FMN-binding split barrel"/>
    <property type="match status" value="1"/>
</dbReference>
<dbReference type="EMBL" id="CAJQUM010000001">
    <property type="protein sequence ID" value="CAG4883252.1"/>
    <property type="molecule type" value="Genomic_DNA"/>
</dbReference>
<sequence>MNAPEQLLEYLGTHNVMTLATVGADDPWAAVFYVNEGTALYFLSAPTTRHCQNMQCNPRVAATVQEDYSQWEQIKGVQVEGTVQRLNANDQHHAADLYAQKFAFMDPLRIPAAFAAVMQKVAWYRLTPASLYFIDNSLGLGHRVLVEADKLHGRGAESRQ</sequence>
<evidence type="ECO:0000256" key="1">
    <source>
        <dbReference type="ARBA" id="ARBA00023002"/>
    </source>
</evidence>
<dbReference type="GO" id="GO:0005829">
    <property type="term" value="C:cytosol"/>
    <property type="evidence" value="ECO:0007669"/>
    <property type="project" value="TreeGrafter"/>
</dbReference>
<dbReference type="GO" id="GO:0070967">
    <property type="term" value="F:coenzyme F420 binding"/>
    <property type="evidence" value="ECO:0007669"/>
    <property type="project" value="TreeGrafter"/>
</dbReference>
<evidence type="ECO:0000313" key="3">
    <source>
        <dbReference type="EMBL" id="CAG4883252.1"/>
    </source>
</evidence>
<dbReference type="RefSeq" id="WP_220635236.1">
    <property type="nucleotide sequence ID" value="NZ_CAJQUM010000001.1"/>
</dbReference>
<accession>A0A916J288</accession>
<keyword evidence="4" id="KW-1185">Reference proteome</keyword>
<evidence type="ECO:0000259" key="2">
    <source>
        <dbReference type="Pfam" id="PF01243"/>
    </source>
</evidence>
<name>A0A916J288_9PROT</name>
<dbReference type="InterPro" id="IPR012349">
    <property type="entry name" value="Split_barrel_FMN-bd"/>
</dbReference>
<dbReference type="Gene3D" id="2.30.110.10">
    <property type="entry name" value="Electron Transport, Fmn-binding Protein, Chain A"/>
    <property type="match status" value="1"/>
</dbReference>
<dbReference type="Pfam" id="PF01243">
    <property type="entry name" value="PNPOx_N"/>
    <property type="match status" value="1"/>
</dbReference>
<dbReference type="InterPro" id="IPR052019">
    <property type="entry name" value="F420H2_bilvrd_red/Heme_oxyg"/>
</dbReference>
<feature type="domain" description="Pyridoxamine 5'-phosphate oxidase N-terminal" evidence="2">
    <location>
        <begin position="4"/>
        <end position="133"/>
    </location>
</feature>
<protein>
    <recommendedName>
        <fullName evidence="2">Pyridoxamine 5'-phosphate oxidase N-terminal domain-containing protein</fullName>
    </recommendedName>
</protein>
<dbReference type="AlphaFoldDB" id="A0A916J288"/>
<evidence type="ECO:0000313" key="4">
    <source>
        <dbReference type="Proteomes" id="UP000742786"/>
    </source>
</evidence>